<comment type="subcellular location">
    <subcellularLocation>
        <location evidence="1">Cell membrane</location>
        <topology evidence="1">Multi-pass membrane protein</topology>
    </subcellularLocation>
</comment>
<evidence type="ECO:0000259" key="9">
    <source>
        <dbReference type="Pfam" id="PF07662"/>
    </source>
</evidence>
<evidence type="ECO:0000256" key="1">
    <source>
        <dbReference type="ARBA" id="ARBA00004651"/>
    </source>
</evidence>
<feature type="transmembrane region" description="Helical" evidence="7">
    <location>
        <begin position="405"/>
        <end position="429"/>
    </location>
</feature>
<dbReference type="InterPro" id="IPR002668">
    <property type="entry name" value="CNT_N_dom"/>
</dbReference>
<feature type="domain" description="Nucleoside transporter/FeoB GTPase Gate" evidence="10">
    <location>
        <begin position="100"/>
        <end position="197"/>
    </location>
</feature>
<dbReference type="PANTHER" id="PTHR10590">
    <property type="entry name" value="SODIUM/NUCLEOSIDE COTRANSPORTER"/>
    <property type="match status" value="1"/>
</dbReference>
<dbReference type="InterPro" id="IPR011657">
    <property type="entry name" value="CNT_C_dom"/>
</dbReference>
<organism evidence="11 12">
    <name type="scientific">Romboutsia sedimentorum</name>
    <dbReference type="NCBI Taxonomy" id="1368474"/>
    <lineage>
        <taxon>Bacteria</taxon>
        <taxon>Bacillati</taxon>
        <taxon>Bacillota</taxon>
        <taxon>Clostridia</taxon>
        <taxon>Peptostreptococcales</taxon>
        <taxon>Peptostreptococcaceae</taxon>
        <taxon>Romboutsia</taxon>
    </lineage>
</organism>
<comment type="similarity">
    <text evidence="2">Belongs to the concentrative nucleoside transporter (CNT) (TC 2.A.41) family.</text>
</comment>
<evidence type="ECO:0000259" key="10">
    <source>
        <dbReference type="Pfam" id="PF07670"/>
    </source>
</evidence>
<comment type="caution">
    <text evidence="11">The sequence shown here is derived from an EMBL/GenBank/DDBJ whole genome shotgun (WGS) entry which is preliminary data.</text>
</comment>
<evidence type="ECO:0000256" key="3">
    <source>
        <dbReference type="ARBA" id="ARBA00022475"/>
    </source>
</evidence>
<evidence type="ECO:0000259" key="8">
    <source>
        <dbReference type="Pfam" id="PF01773"/>
    </source>
</evidence>
<keyword evidence="4 7" id="KW-0812">Transmembrane</keyword>
<gene>
    <name evidence="11" type="ORF">QOZ84_00985</name>
</gene>
<feature type="domain" description="Concentrative nucleoside transporter N-terminal" evidence="8">
    <location>
        <begin position="14"/>
        <end position="87"/>
    </location>
</feature>
<dbReference type="Proteomes" id="UP001301012">
    <property type="component" value="Unassembled WGS sequence"/>
</dbReference>
<feature type="transmembrane region" description="Helical" evidence="7">
    <location>
        <begin position="291"/>
        <end position="312"/>
    </location>
</feature>
<feature type="transmembrane region" description="Helical" evidence="7">
    <location>
        <begin position="174"/>
        <end position="196"/>
    </location>
</feature>
<sequence>MSKTSIASIALNILGIVLLLGTLYLLSSNKKEVNKKMILKALVIQVALAFLLVKFPLGRMALQKVSDVVTKVLNYGSQGLTFIFGPLADAGAPTGMIFGIQVLGNIIFISALVAALYYLGIIGFVVKGIGGVIGNILGTSKVESFVAVANMFLGQTESPILVSKYLRGMTESEIMLVLISGMGSMSATVLMGYAGLGIPMEYLLIGGSLVPLGSIVVSKLVLPEKVHAVSQVTVSNDGTSASLASAECAMTSVATDEVTIDNKGDNENLIAAISQGANDGLNMALGIGASLIAIISLVALVNGILGVVGLSLEQILSYVFAPIGLLMGVPKEHILTASQLLGSKLVLNEFVAFGQLGQILKGLDYRTGLMMAISLTGFANISSMGICISGISVFCPEKRNQLAKLAFRGMLGGFAVSLLSALIVGLIVAL</sequence>
<feature type="transmembrane region" description="Helical" evidence="7">
    <location>
        <begin position="6"/>
        <end position="26"/>
    </location>
</feature>
<dbReference type="EMBL" id="JASKYM010000001">
    <property type="protein sequence ID" value="MDK2562106.1"/>
    <property type="molecule type" value="Genomic_DNA"/>
</dbReference>
<evidence type="ECO:0000256" key="5">
    <source>
        <dbReference type="ARBA" id="ARBA00022989"/>
    </source>
</evidence>
<evidence type="ECO:0000256" key="4">
    <source>
        <dbReference type="ARBA" id="ARBA00022692"/>
    </source>
</evidence>
<dbReference type="RefSeq" id="WP_284131092.1">
    <property type="nucleotide sequence ID" value="NZ_JASKYM010000001.1"/>
</dbReference>
<accession>A0ABT7E5C2</accession>
<name>A0ABT7E5C2_9FIRM</name>
<evidence type="ECO:0000256" key="7">
    <source>
        <dbReference type="SAM" id="Phobius"/>
    </source>
</evidence>
<dbReference type="Pfam" id="PF07670">
    <property type="entry name" value="Gate"/>
    <property type="match status" value="1"/>
</dbReference>
<evidence type="ECO:0000256" key="6">
    <source>
        <dbReference type="ARBA" id="ARBA00023136"/>
    </source>
</evidence>
<evidence type="ECO:0000256" key="2">
    <source>
        <dbReference type="ARBA" id="ARBA00009033"/>
    </source>
</evidence>
<keyword evidence="12" id="KW-1185">Reference proteome</keyword>
<dbReference type="InterPro" id="IPR011642">
    <property type="entry name" value="Gate_dom"/>
</dbReference>
<feature type="transmembrane region" description="Helical" evidence="7">
    <location>
        <begin position="106"/>
        <end position="126"/>
    </location>
</feature>
<feature type="transmembrane region" description="Helical" evidence="7">
    <location>
        <begin position="38"/>
        <end position="57"/>
    </location>
</feature>
<feature type="transmembrane region" description="Helical" evidence="7">
    <location>
        <begin position="369"/>
        <end position="393"/>
    </location>
</feature>
<proteinExistence type="inferred from homology"/>
<evidence type="ECO:0000313" key="12">
    <source>
        <dbReference type="Proteomes" id="UP001301012"/>
    </source>
</evidence>
<protein>
    <submittedName>
        <fullName evidence="11">Nucleoside transporter C-terminal domain-containing protein</fullName>
    </submittedName>
</protein>
<reference evidence="11 12" key="1">
    <citation type="submission" date="2023-05" db="EMBL/GenBank/DDBJ databases">
        <title>Rombocin, a short stable natural nisin variant, displays selective antimicrobial activity against Listeria monocytogenes and employs dual mode of action to kill target bacterial strains.</title>
        <authorList>
            <person name="Wambui J."/>
            <person name="Stephan R."/>
            <person name="Kuipers O.P."/>
        </authorList>
    </citation>
    <scope>NUCLEOTIDE SEQUENCE [LARGE SCALE GENOMIC DNA]</scope>
    <source>
        <strain evidence="11 12">RC002</strain>
    </source>
</reference>
<evidence type="ECO:0000313" key="11">
    <source>
        <dbReference type="EMBL" id="MDK2562106.1"/>
    </source>
</evidence>
<keyword evidence="3" id="KW-1003">Cell membrane</keyword>
<dbReference type="PANTHER" id="PTHR10590:SF4">
    <property type="entry name" value="SOLUTE CARRIER FAMILY 28 MEMBER 3"/>
    <property type="match status" value="1"/>
</dbReference>
<keyword evidence="5 7" id="KW-1133">Transmembrane helix</keyword>
<dbReference type="Pfam" id="PF07662">
    <property type="entry name" value="Nucleos_tra2_C"/>
    <property type="match status" value="1"/>
</dbReference>
<dbReference type="Pfam" id="PF01773">
    <property type="entry name" value="Nucleos_tra2_N"/>
    <property type="match status" value="1"/>
</dbReference>
<dbReference type="InterPro" id="IPR008276">
    <property type="entry name" value="C_nuclsd_transpt"/>
</dbReference>
<feature type="domain" description="Concentrative nucleoside transporter C-terminal" evidence="9">
    <location>
        <begin position="211"/>
        <end position="425"/>
    </location>
</feature>
<keyword evidence="6 7" id="KW-0472">Membrane</keyword>